<keyword evidence="1" id="KW-0418">Kinase</keyword>
<keyword evidence="3" id="KW-0614">Plasmid</keyword>
<dbReference type="Gene3D" id="3.30.565.10">
    <property type="entry name" value="Histidine kinase-like ATPase, C-terminal domain"/>
    <property type="match status" value="2"/>
</dbReference>
<keyword evidence="1" id="KW-0808">Transferase</keyword>
<evidence type="ECO:0000259" key="2">
    <source>
        <dbReference type="Pfam" id="PF13581"/>
    </source>
</evidence>
<sequence>MSEADRRRPSQLRRTLRAALRHWERHELVDAAELLLTELVTNALRHASAPTVNVRVAHLDSHLKIEVNDGTPRGPLAGSSSPDAEHGRGLFIVDAVADAWGVSEDRTTVWCTLPLTEGTFDMATPQIVREQIMAFDANPNSSGSARVWARSALTILAWPGPVHVATDVLYVLVTNAFEHGLPAGSGRSVRVALRLTDRDELLVDVEDHTPDFPAFDKAVSGELGCGLWGARSHGAEVTWFPSSAGKTVRAMLQAGPVDL</sequence>
<evidence type="ECO:0000256" key="1">
    <source>
        <dbReference type="ARBA" id="ARBA00022527"/>
    </source>
</evidence>
<dbReference type="InterPro" id="IPR036890">
    <property type="entry name" value="HATPase_C_sf"/>
</dbReference>
<dbReference type="SUPFAM" id="SSF55874">
    <property type="entry name" value="ATPase domain of HSP90 chaperone/DNA topoisomerase II/histidine kinase"/>
    <property type="match status" value="2"/>
</dbReference>
<dbReference type="Proteomes" id="UP000664109">
    <property type="component" value="Unassembled WGS sequence"/>
</dbReference>
<organism evidence="3 4">
    <name type="scientific">Streptomyces zhihengii</name>
    <dbReference type="NCBI Taxonomy" id="1818004"/>
    <lineage>
        <taxon>Bacteria</taxon>
        <taxon>Bacillati</taxon>
        <taxon>Actinomycetota</taxon>
        <taxon>Actinomycetes</taxon>
        <taxon>Kitasatosporales</taxon>
        <taxon>Streptomycetaceae</taxon>
        <taxon>Streptomyces</taxon>
    </lineage>
</organism>
<dbReference type="InterPro" id="IPR050267">
    <property type="entry name" value="Anti-sigma-factor_SerPK"/>
</dbReference>
<gene>
    <name evidence="3" type="ORF">JE024_38495</name>
</gene>
<dbReference type="PANTHER" id="PTHR35526:SF3">
    <property type="entry name" value="ANTI-SIGMA-F FACTOR RSBW"/>
    <property type="match status" value="1"/>
</dbReference>
<comment type="caution">
    <text evidence="3">The sequence shown here is derived from an EMBL/GenBank/DDBJ whole genome shotgun (WGS) entry which is preliminary data.</text>
</comment>
<dbReference type="GO" id="GO:0005524">
    <property type="term" value="F:ATP binding"/>
    <property type="evidence" value="ECO:0007669"/>
    <property type="project" value="UniProtKB-KW"/>
</dbReference>
<geneLocation type="plasmid" evidence="3">
    <name>unnamed1</name>
</geneLocation>
<evidence type="ECO:0000313" key="4">
    <source>
        <dbReference type="Proteomes" id="UP000664109"/>
    </source>
</evidence>
<dbReference type="Pfam" id="PF13581">
    <property type="entry name" value="HATPase_c_2"/>
    <property type="match status" value="1"/>
</dbReference>
<dbReference type="EMBL" id="JAFEJA010000003">
    <property type="protein sequence ID" value="MBM9624446.1"/>
    <property type="molecule type" value="Genomic_DNA"/>
</dbReference>
<dbReference type="CDD" id="cd16936">
    <property type="entry name" value="HATPase_RsbW-like"/>
    <property type="match status" value="1"/>
</dbReference>
<keyword evidence="3" id="KW-0547">Nucleotide-binding</keyword>
<protein>
    <submittedName>
        <fullName evidence="3">ATP-binding protein</fullName>
    </submittedName>
</protein>
<evidence type="ECO:0000313" key="3">
    <source>
        <dbReference type="EMBL" id="MBM9624446.1"/>
    </source>
</evidence>
<proteinExistence type="predicted"/>
<name>A0ABS2V3N7_9ACTN</name>
<dbReference type="InterPro" id="IPR003594">
    <property type="entry name" value="HATPase_dom"/>
</dbReference>
<dbReference type="RefSeq" id="WP_205378639.1">
    <property type="nucleotide sequence ID" value="NZ_JAFEJA010000003.1"/>
</dbReference>
<reference evidence="3 4" key="1">
    <citation type="journal article" date="2016" name="Arch. Microbiol.">
        <title>Streptomyces zhihengii sp. nov., isolated from rhizospheric soil of Psammosilene tunicoides.</title>
        <authorList>
            <person name="Huang M.J."/>
            <person name="Fei J.J."/>
            <person name="Salam N."/>
            <person name="Kim C.J."/>
            <person name="Hozzein W.N."/>
            <person name="Xiao M."/>
            <person name="Huang H.Q."/>
            <person name="Li W.J."/>
        </authorList>
    </citation>
    <scope>NUCLEOTIDE SEQUENCE [LARGE SCALE GENOMIC DNA]</scope>
    <source>
        <strain evidence="3 4">YIM T102</strain>
    </source>
</reference>
<keyword evidence="3" id="KW-0067">ATP-binding</keyword>
<accession>A0ABS2V3N7</accession>
<keyword evidence="4" id="KW-1185">Reference proteome</keyword>
<keyword evidence="1" id="KW-0723">Serine/threonine-protein kinase</keyword>
<feature type="domain" description="Histidine kinase/HSP90-like ATPase" evidence="2">
    <location>
        <begin position="5"/>
        <end position="111"/>
    </location>
</feature>
<dbReference type="PANTHER" id="PTHR35526">
    <property type="entry name" value="ANTI-SIGMA-F FACTOR RSBW-RELATED"/>
    <property type="match status" value="1"/>
</dbReference>